<dbReference type="InterPro" id="IPR009014">
    <property type="entry name" value="Transketo_C/PFOR_II"/>
</dbReference>
<keyword evidence="5 10" id="KW-0479">Metal-binding</keyword>
<dbReference type="Gene3D" id="3.40.50.920">
    <property type="match status" value="1"/>
</dbReference>
<dbReference type="GO" id="GO:0000287">
    <property type="term" value="F:magnesium ion binding"/>
    <property type="evidence" value="ECO:0007669"/>
    <property type="project" value="UniProtKB-UniRule"/>
</dbReference>
<feature type="binding site" evidence="10">
    <location>
        <position position="202"/>
    </location>
    <ligand>
        <name>Mg(2+)</name>
        <dbReference type="ChEBI" id="CHEBI:18420"/>
    </ligand>
</feature>
<dbReference type="AlphaFoldDB" id="A0AA42DRQ0"/>
<evidence type="ECO:0000256" key="10">
    <source>
        <dbReference type="HAMAP-Rule" id="MF_00315"/>
    </source>
</evidence>
<dbReference type="EMBL" id="JAQIFT010000068">
    <property type="protein sequence ID" value="MDA3733762.1"/>
    <property type="molecule type" value="Genomic_DNA"/>
</dbReference>
<feature type="domain" description="Transketolase-like pyrimidine-binding" evidence="11">
    <location>
        <begin position="343"/>
        <end position="506"/>
    </location>
</feature>
<dbReference type="Gene3D" id="3.40.50.970">
    <property type="match status" value="2"/>
</dbReference>
<dbReference type="SUPFAM" id="SSF52518">
    <property type="entry name" value="Thiamin diphosphate-binding fold (THDP-binding)"/>
    <property type="match status" value="2"/>
</dbReference>
<comment type="function">
    <text evidence="10">Catalyzes the acyloin condensation reaction between C atoms 2 and 3 of pyruvate and glyceraldehyde 3-phosphate to yield 1-deoxy-D-xylulose-5-phosphate (DXP).</text>
</comment>
<keyword evidence="4 10" id="KW-0808">Transferase</keyword>
<comment type="subunit">
    <text evidence="3 10">Homodimer.</text>
</comment>
<feature type="binding site" evidence="10">
    <location>
        <position position="394"/>
    </location>
    <ligand>
        <name>thiamine diphosphate</name>
        <dbReference type="ChEBI" id="CHEBI:58937"/>
    </ligand>
</feature>
<keyword evidence="6 10" id="KW-0460">Magnesium</keyword>
<dbReference type="PROSITE" id="PS00801">
    <property type="entry name" value="TRANSKETOLASE_1"/>
    <property type="match status" value="1"/>
</dbReference>
<feature type="binding site" evidence="10">
    <location>
        <begin position="142"/>
        <end position="144"/>
    </location>
    <ligand>
        <name>thiamine diphosphate</name>
        <dbReference type="ChEBI" id="CHEBI:58937"/>
    </ligand>
</feature>
<evidence type="ECO:0000256" key="6">
    <source>
        <dbReference type="ARBA" id="ARBA00022842"/>
    </source>
</evidence>
<dbReference type="PROSITE" id="PS00802">
    <property type="entry name" value="TRANSKETOLASE_2"/>
    <property type="match status" value="1"/>
</dbReference>
<comment type="similarity">
    <text evidence="2 10">Belongs to the transketolase family. DXPS subfamily.</text>
</comment>
<dbReference type="FunFam" id="3.40.50.970:FF:000005">
    <property type="entry name" value="1-deoxy-D-xylulose-5-phosphate synthase"/>
    <property type="match status" value="1"/>
</dbReference>
<organism evidence="12 13">
    <name type="scientific">Holtiella tumoricola</name>
    <dbReference type="NCBI Taxonomy" id="3018743"/>
    <lineage>
        <taxon>Bacteria</taxon>
        <taxon>Bacillati</taxon>
        <taxon>Bacillota</taxon>
        <taxon>Clostridia</taxon>
        <taxon>Lachnospirales</taxon>
        <taxon>Cellulosilyticaceae</taxon>
        <taxon>Holtiella</taxon>
    </lineage>
</organism>
<dbReference type="Pfam" id="PF13292">
    <property type="entry name" value="DXP_synthase_N"/>
    <property type="match status" value="1"/>
</dbReference>
<keyword evidence="7 10" id="KW-0784">Thiamine biosynthesis</keyword>
<evidence type="ECO:0000256" key="5">
    <source>
        <dbReference type="ARBA" id="ARBA00022723"/>
    </source>
</evidence>
<dbReference type="GO" id="GO:0030976">
    <property type="term" value="F:thiamine pyrophosphate binding"/>
    <property type="evidence" value="ECO:0007669"/>
    <property type="project" value="UniProtKB-UniRule"/>
</dbReference>
<dbReference type="NCBIfam" id="TIGR00204">
    <property type="entry name" value="dxs"/>
    <property type="match status" value="1"/>
</dbReference>
<dbReference type="InterPro" id="IPR005475">
    <property type="entry name" value="Transketolase-like_Pyr-bd"/>
</dbReference>
<dbReference type="Proteomes" id="UP001169242">
    <property type="component" value="Unassembled WGS sequence"/>
</dbReference>
<comment type="pathway">
    <text evidence="1 10">Metabolic intermediate biosynthesis; 1-deoxy-D-xylulose 5-phosphate biosynthesis; 1-deoxy-D-xylulose 5-phosphate from D-glyceraldehyde 3-phosphate and pyruvate: step 1/1.</text>
</comment>
<dbReference type="EC" id="2.2.1.7" evidence="10"/>
<proteinExistence type="inferred from homology"/>
<comment type="cofactor">
    <cofactor evidence="10">
        <name>thiamine diphosphate</name>
        <dbReference type="ChEBI" id="CHEBI:58937"/>
    </cofactor>
    <text evidence="10">Binds 1 thiamine pyrophosphate per subunit.</text>
</comment>
<dbReference type="PANTHER" id="PTHR43322">
    <property type="entry name" value="1-D-DEOXYXYLULOSE 5-PHOSPHATE SYNTHASE-RELATED"/>
    <property type="match status" value="1"/>
</dbReference>
<evidence type="ECO:0000313" key="13">
    <source>
        <dbReference type="Proteomes" id="UP001169242"/>
    </source>
</evidence>
<keyword evidence="9 10" id="KW-0414">Isoprene biosynthesis</keyword>
<dbReference type="InterPro" id="IPR029061">
    <property type="entry name" value="THDP-binding"/>
</dbReference>
<dbReference type="CDD" id="cd02007">
    <property type="entry name" value="TPP_DXS"/>
    <property type="match status" value="1"/>
</dbReference>
<feature type="binding site" evidence="10">
    <location>
        <position position="313"/>
    </location>
    <ligand>
        <name>thiamine diphosphate</name>
        <dbReference type="ChEBI" id="CHEBI:58937"/>
    </ligand>
</feature>
<dbReference type="InterPro" id="IPR005477">
    <property type="entry name" value="Dxylulose-5-P_synthase"/>
</dbReference>
<dbReference type="Pfam" id="PF02780">
    <property type="entry name" value="Transketolase_C"/>
    <property type="match status" value="1"/>
</dbReference>
<accession>A0AA42DRQ0</accession>
<keyword evidence="13" id="KW-1185">Reference proteome</keyword>
<dbReference type="GO" id="GO:0008661">
    <property type="term" value="F:1-deoxy-D-xylulose-5-phosphate synthase activity"/>
    <property type="evidence" value="ECO:0007669"/>
    <property type="project" value="UniProtKB-UniRule"/>
</dbReference>
<feature type="binding site" evidence="10">
    <location>
        <position position="101"/>
    </location>
    <ligand>
        <name>thiamine diphosphate</name>
        <dbReference type="ChEBI" id="CHEBI:58937"/>
    </ligand>
</feature>
<evidence type="ECO:0000256" key="8">
    <source>
        <dbReference type="ARBA" id="ARBA00023052"/>
    </source>
</evidence>
<comment type="caution">
    <text evidence="12">The sequence shown here is derived from an EMBL/GenBank/DDBJ whole genome shotgun (WGS) entry which is preliminary data.</text>
</comment>
<dbReference type="GO" id="GO:0016114">
    <property type="term" value="P:terpenoid biosynthetic process"/>
    <property type="evidence" value="ECO:0007669"/>
    <property type="project" value="UniProtKB-UniRule"/>
</dbReference>
<evidence type="ECO:0000256" key="4">
    <source>
        <dbReference type="ARBA" id="ARBA00022679"/>
    </source>
</evidence>
<comment type="catalytic activity">
    <reaction evidence="10">
        <text>D-glyceraldehyde 3-phosphate + pyruvate + H(+) = 1-deoxy-D-xylulose 5-phosphate + CO2</text>
        <dbReference type="Rhea" id="RHEA:12605"/>
        <dbReference type="ChEBI" id="CHEBI:15361"/>
        <dbReference type="ChEBI" id="CHEBI:15378"/>
        <dbReference type="ChEBI" id="CHEBI:16526"/>
        <dbReference type="ChEBI" id="CHEBI:57792"/>
        <dbReference type="ChEBI" id="CHEBI:59776"/>
        <dbReference type="EC" id="2.2.1.7"/>
    </reaction>
</comment>
<dbReference type="GO" id="GO:0009228">
    <property type="term" value="P:thiamine biosynthetic process"/>
    <property type="evidence" value="ECO:0007669"/>
    <property type="project" value="UniProtKB-UniRule"/>
</dbReference>
<dbReference type="CDD" id="cd07033">
    <property type="entry name" value="TPP_PYR_DXS_TK_like"/>
    <property type="match status" value="1"/>
</dbReference>
<reference evidence="12" key="1">
    <citation type="journal article" date="2023" name="Int. J. Syst. Evol. Microbiol.">
        <title>&lt;i&gt;Holtiella tumoricola&lt;/i&gt; gen. nov. sp. nov., isolated from a human clinical sample.</title>
        <authorList>
            <person name="Allen-Vercoe E."/>
            <person name="Daigneault M.C."/>
            <person name="Vancuren S.J."/>
            <person name="Cochrane K."/>
            <person name="O'Neal L.L."/>
            <person name="Sankaranarayanan K."/>
            <person name="Lawson P.A."/>
        </authorList>
    </citation>
    <scope>NUCLEOTIDE SEQUENCE</scope>
    <source>
        <strain evidence="12">CC70A</strain>
    </source>
</reference>
<evidence type="ECO:0000313" key="12">
    <source>
        <dbReference type="EMBL" id="MDA3733762.1"/>
    </source>
</evidence>
<gene>
    <name evidence="10 12" type="primary">dxs</name>
    <name evidence="12" type="ORF">PBV87_20020</name>
</gene>
<dbReference type="GO" id="GO:0019288">
    <property type="term" value="P:isopentenyl diphosphate biosynthetic process, methylerythritol 4-phosphate pathway"/>
    <property type="evidence" value="ECO:0007669"/>
    <property type="project" value="TreeGrafter"/>
</dbReference>
<feature type="binding site" evidence="10">
    <location>
        <position position="173"/>
    </location>
    <ligand>
        <name>Mg(2+)</name>
        <dbReference type="ChEBI" id="CHEBI:18420"/>
    </ligand>
</feature>
<dbReference type="Pfam" id="PF02779">
    <property type="entry name" value="Transket_pyr"/>
    <property type="match status" value="1"/>
</dbReference>
<feature type="binding site" evidence="10">
    <location>
        <position position="202"/>
    </location>
    <ligand>
        <name>thiamine diphosphate</name>
        <dbReference type="ChEBI" id="CHEBI:58937"/>
    </ligand>
</feature>
<evidence type="ECO:0000256" key="1">
    <source>
        <dbReference type="ARBA" id="ARBA00004980"/>
    </source>
</evidence>
<sequence>MKEWRMPLFYTIKLNLKLNLEKRMDGKMLKTLDKIKSVEDLKALDLDELQVLAKEIRQFLVQSLARTGGHLASNLGVVELTLALHYIFDSPKDKMVWDVGHQAYVHKILTGRRKGFKTLRKIDGMSGFPKRKESEHDAFETGHSSTSISAALGMAVARDLKGEDSHVIAIIGDGALTGGMAYEAMNNAGRGHTNLIVILNDNEMSISENVGGMSRHLNHLRSNKDYLRAKEDIEGLLNKVPVVGSQLVDVVRKTKEGVKTVLVENTLFEEMGFTYLGPIDGHNMNDLIEILNNAKAMEGPVLIHVKTLKGKGYRPAVENPSAYHGVGPFDFKSGELPKKSNAYTFSDAFGYAMVSLGEKDDHILGITAAMSDGTGLSHFERQFPKRFFDVGIAEQHAVTFAAGLASSGYKPVFAVYSSFLQRAYDQVLHDVALQNLPVVFGIDRAGLVGEDGATHQGIFDIAFLSNIPNMTILSVKMPEEMESALKYAFSLNSPVAIRYPRGTVTLDKKYQLPYTDGKMVTLEEGEKIALLATGKMVAQALEMKKLLEEEGINVAVIEAPCIVPVDEQGLESITSQYPTIFTMEDHVLKDGFGAQIAQWMMLHGKNNVFYSFAYETGIVEHGDIPSLLEKEKLSNHHMITKIKEMTKKERA</sequence>
<dbReference type="InterPro" id="IPR033248">
    <property type="entry name" value="Transketolase_C"/>
</dbReference>
<evidence type="ECO:0000256" key="9">
    <source>
        <dbReference type="ARBA" id="ARBA00023229"/>
    </source>
</evidence>
<dbReference type="PANTHER" id="PTHR43322:SF5">
    <property type="entry name" value="1-DEOXY-D-XYLULOSE-5-PHOSPHATE SYNTHASE, CHLOROPLASTIC"/>
    <property type="match status" value="1"/>
</dbReference>
<evidence type="ECO:0000259" key="11">
    <source>
        <dbReference type="SMART" id="SM00861"/>
    </source>
</evidence>
<keyword evidence="8 10" id="KW-0786">Thiamine pyrophosphate</keyword>
<dbReference type="SMART" id="SM00861">
    <property type="entry name" value="Transket_pyr"/>
    <property type="match status" value="1"/>
</dbReference>
<dbReference type="InterPro" id="IPR020826">
    <property type="entry name" value="Transketolase_BS"/>
</dbReference>
<comment type="cofactor">
    <cofactor evidence="10">
        <name>Mg(2+)</name>
        <dbReference type="ChEBI" id="CHEBI:18420"/>
    </cofactor>
    <text evidence="10">Binds 1 Mg(2+) ion per subunit.</text>
</comment>
<dbReference type="SUPFAM" id="SSF52922">
    <property type="entry name" value="TK C-terminal domain-like"/>
    <property type="match status" value="1"/>
</dbReference>
<dbReference type="InterPro" id="IPR049557">
    <property type="entry name" value="Transketolase_CS"/>
</dbReference>
<evidence type="ECO:0000256" key="3">
    <source>
        <dbReference type="ARBA" id="ARBA00011738"/>
    </source>
</evidence>
<evidence type="ECO:0000256" key="7">
    <source>
        <dbReference type="ARBA" id="ARBA00022977"/>
    </source>
</evidence>
<evidence type="ECO:0000256" key="2">
    <source>
        <dbReference type="ARBA" id="ARBA00011081"/>
    </source>
</evidence>
<dbReference type="NCBIfam" id="NF003933">
    <property type="entry name" value="PRK05444.2-2"/>
    <property type="match status" value="1"/>
</dbReference>
<dbReference type="RefSeq" id="WP_271013486.1">
    <property type="nucleotide sequence ID" value="NZ_JAQIFT010000068.1"/>
</dbReference>
<dbReference type="HAMAP" id="MF_00315">
    <property type="entry name" value="DXP_synth"/>
    <property type="match status" value="1"/>
</dbReference>
<protein>
    <recommendedName>
        <fullName evidence="10">1-deoxy-D-xylulose-5-phosphate synthase</fullName>
        <ecNumber evidence="10">2.2.1.7</ecNumber>
    </recommendedName>
    <alternativeName>
        <fullName evidence="10">1-deoxyxylulose-5-phosphate synthase</fullName>
        <shortName evidence="10">DXP synthase</shortName>
        <shortName evidence="10">DXPS</shortName>
    </alternativeName>
</protein>
<dbReference type="GO" id="GO:0005829">
    <property type="term" value="C:cytosol"/>
    <property type="evidence" value="ECO:0007669"/>
    <property type="project" value="TreeGrafter"/>
</dbReference>
<feature type="binding site" evidence="10">
    <location>
        <begin position="174"/>
        <end position="175"/>
    </location>
    <ligand>
        <name>thiamine diphosphate</name>
        <dbReference type="ChEBI" id="CHEBI:58937"/>
    </ligand>
</feature>
<name>A0AA42DRQ0_9FIRM</name>